<dbReference type="EMBL" id="VWPH01000027">
    <property type="protein sequence ID" value="KAA5824904.1"/>
    <property type="molecule type" value="Genomic_DNA"/>
</dbReference>
<feature type="compositionally biased region" description="Basic and acidic residues" evidence="1">
    <location>
        <begin position="83"/>
        <end position="95"/>
    </location>
</feature>
<feature type="region of interest" description="Disordered" evidence="1">
    <location>
        <begin position="45"/>
        <end position="68"/>
    </location>
</feature>
<dbReference type="Proteomes" id="UP000323946">
    <property type="component" value="Unassembled WGS sequence"/>
</dbReference>
<sequence length="117" mass="12434">MILVEYACTECASRQENWAAHEIPTATTCIACGGRARRRFGGTLLGSAPAVPAQGAPSAHSHGTPGSCVLMPTAARMLEARIRGDRRAIDRETAHQQKAISEGKLNPHRPPVVGQPQ</sequence>
<proteinExistence type="predicted"/>
<comment type="caution">
    <text evidence="2">The sequence shown here is derived from an EMBL/GenBank/DDBJ whole genome shotgun (WGS) entry which is preliminary data.</text>
</comment>
<reference evidence="2 3" key="1">
    <citation type="submission" date="2019-09" db="EMBL/GenBank/DDBJ databases">
        <title>Draft genome sequence of the thermophilic Saccharopolyspora hirsuta VKM Ac-666T.</title>
        <authorList>
            <person name="Lobastova T.G."/>
            <person name="Fokina V."/>
            <person name="Bragin E.Y."/>
            <person name="Shtratnikova V.Y."/>
            <person name="Starodumova I.P."/>
            <person name="Tarlachkov S.V."/>
            <person name="Donova M.V."/>
        </authorList>
    </citation>
    <scope>NUCLEOTIDE SEQUENCE [LARGE SCALE GENOMIC DNA]</scope>
    <source>
        <strain evidence="2 3">VKM Ac-666</strain>
    </source>
</reference>
<keyword evidence="3" id="KW-1185">Reference proteome</keyword>
<dbReference type="AlphaFoldDB" id="A0A5M7BBS2"/>
<gene>
    <name evidence="2" type="ORF">F1721_34020</name>
</gene>
<organism evidence="2 3">
    <name type="scientific">Saccharopolyspora hirsuta</name>
    <dbReference type="NCBI Taxonomy" id="1837"/>
    <lineage>
        <taxon>Bacteria</taxon>
        <taxon>Bacillati</taxon>
        <taxon>Actinomycetota</taxon>
        <taxon>Actinomycetes</taxon>
        <taxon>Pseudonocardiales</taxon>
        <taxon>Pseudonocardiaceae</taxon>
        <taxon>Saccharopolyspora</taxon>
    </lineage>
</organism>
<accession>A0A5M7BBS2</accession>
<protein>
    <recommendedName>
        <fullName evidence="4">Zinc ribbon domain-containing protein</fullName>
    </recommendedName>
</protein>
<dbReference type="RefSeq" id="WP_150070965.1">
    <property type="nucleotide sequence ID" value="NZ_JBEPDJ010000046.1"/>
</dbReference>
<feature type="region of interest" description="Disordered" evidence="1">
    <location>
        <begin position="83"/>
        <end position="117"/>
    </location>
</feature>
<evidence type="ECO:0008006" key="4">
    <source>
        <dbReference type="Google" id="ProtNLM"/>
    </source>
</evidence>
<evidence type="ECO:0000313" key="2">
    <source>
        <dbReference type="EMBL" id="KAA5824904.1"/>
    </source>
</evidence>
<name>A0A5M7BBS2_SACHI</name>
<evidence type="ECO:0000313" key="3">
    <source>
        <dbReference type="Proteomes" id="UP000323946"/>
    </source>
</evidence>
<evidence type="ECO:0000256" key="1">
    <source>
        <dbReference type="SAM" id="MobiDB-lite"/>
    </source>
</evidence>